<dbReference type="Proteomes" id="UP000245133">
    <property type="component" value="Unassembled WGS sequence"/>
</dbReference>
<sequence length="262" mass="29669">MSKRLIYILLYLSSLLTITYNLYPIDIYTCLSGDCEKGEGKIRYSDGSIFTGLLIEGIPNGYGEMIYANGKKVTGNWKNGTAYGRCTSLLKDGRYFEGNYVDGLPNGMGVEIFPDGVRYEGNYSDGKFDGQGILVDALGTIFISGKFQKGFLPSEYRKPRIEYSEAMIKEMINQLSPHHKPCHQIHFHHNISLNYLQESVLNEIVVVDVCGKSISHFFTLQRLEIGFMILLDPEKNVNVLNRTKKDENGQISLQKFHRVAKQ</sequence>
<evidence type="ECO:0000313" key="3">
    <source>
        <dbReference type="Proteomes" id="UP000245133"/>
    </source>
</evidence>
<dbReference type="RefSeq" id="WP_167837035.1">
    <property type="nucleotide sequence ID" value="NZ_BFBB01000008.1"/>
</dbReference>
<comment type="caution">
    <text evidence="2">The sequence shown here is derived from an EMBL/GenBank/DDBJ whole genome shotgun (WGS) entry which is preliminary data.</text>
</comment>
<organism evidence="2 3">
    <name type="scientific">Leptospira ryugenii</name>
    <dbReference type="NCBI Taxonomy" id="1917863"/>
    <lineage>
        <taxon>Bacteria</taxon>
        <taxon>Pseudomonadati</taxon>
        <taxon>Spirochaetota</taxon>
        <taxon>Spirochaetia</taxon>
        <taxon>Leptospirales</taxon>
        <taxon>Leptospiraceae</taxon>
        <taxon>Leptospira</taxon>
    </lineage>
</organism>
<keyword evidence="3" id="KW-1185">Reference proteome</keyword>
<dbReference type="Pfam" id="PF02493">
    <property type="entry name" value="MORN"/>
    <property type="match status" value="3"/>
</dbReference>
<dbReference type="PANTHER" id="PTHR43215">
    <property type="entry name" value="RADIAL SPOKE HEAD 1 HOMOLOG"/>
    <property type="match status" value="1"/>
</dbReference>
<dbReference type="SUPFAM" id="SSF82185">
    <property type="entry name" value="Histone H3 K4-specific methyltransferase SET7/9 N-terminal domain"/>
    <property type="match status" value="2"/>
</dbReference>
<protein>
    <recommendedName>
        <fullName evidence="4">MORN repeat protein</fullName>
    </recommendedName>
</protein>
<keyword evidence="1" id="KW-0677">Repeat</keyword>
<dbReference type="SMART" id="SM00698">
    <property type="entry name" value="MORN"/>
    <property type="match status" value="2"/>
</dbReference>
<dbReference type="Gene3D" id="2.20.110.10">
    <property type="entry name" value="Histone H3 K4-specific methyltransferase SET7/9 N-terminal domain"/>
    <property type="match status" value="2"/>
</dbReference>
<gene>
    <name evidence="2" type="ORF">LPTSP4_32370</name>
</gene>
<reference evidence="2 3" key="1">
    <citation type="submission" date="2018-02" db="EMBL/GenBank/DDBJ databases">
        <title>Novel Leptospira species isolated from soil and water in Japan.</title>
        <authorList>
            <person name="Nakao R."/>
            <person name="Masuzawa T."/>
        </authorList>
    </citation>
    <scope>NUCLEOTIDE SEQUENCE [LARGE SCALE GENOMIC DNA]</scope>
    <source>
        <strain evidence="2 3">YH101</strain>
    </source>
</reference>
<proteinExistence type="predicted"/>
<evidence type="ECO:0008006" key="4">
    <source>
        <dbReference type="Google" id="ProtNLM"/>
    </source>
</evidence>
<dbReference type="PANTHER" id="PTHR43215:SF14">
    <property type="entry name" value="RADIAL SPOKE HEAD 1 HOMOLOG"/>
    <property type="match status" value="1"/>
</dbReference>
<evidence type="ECO:0000256" key="1">
    <source>
        <dbReference type="ARBA" id="ARBA00022737"/>
    </source>
</evidence>
<dbReference type="EMBL" id="BFBB01000008">
    <property type="protein sequence ID" value="GBF51699.1"/>
    <property type="molecule type" value="Genomic_DNA"/>
</dbReference>
<evidence type="ECO:0000313" key="2">
    <source>
        <dbReference type="EMBL" id="GBF51699.1"/>
    </source>
</evidence>
<dbReference type="AlphaFoldDB" id="A0A2P2E493"/>
<accession>A0A2P2E493</accession>
<name>A0A2P2E493_9LEPT</name>
<dbReference type="InterPro" id="IPR003409">
    <property type="entry name" value="MORN"/>
</dbReference>